<dbReference type="Proteomes" id="UP001634393">
    <property type="component" value="Unassembled WGS sequence"/>
</dbReference>
<proteinExistence type="inferred from homology"/>
<keyword evidence="2 4" id="KW-0195">Cyclin</keyword>
<dbReference type="Gene3D" id="1.10.472.10">
    <property type="entry name" value="Cyclin-like"/>
    <property type="match status" value="2"/>
</dbReference>
<protein>
    <recommendedName>
        <fullName evidence="6">Cyclin-like domain-containing protein</fullName>
    </recommendedName>
</protein>
<evidence type="ECO:0000256" key="4">
    <source>
        <dbReference type="RuleBase" id="RU000383"/>
    </source>
</evidence>
<comment type="similarity">
    <text evidence="4">Belongs to the cyclin family.</text>
</comment>
<reference evidence="7 8" key="1">
    <citation type="submission" date="2024-12" db="EMBL/GenBank/DDBJ databases">
        <title>The unique morphological basis and parallel evolutionary history of personate flowers in Penstemon.</title>
        <authorList>
            <person name="Depatie T.H."/>
            <person name="Wessinger C.A."/>
        </authorList>
    </citation>
    <scope>NUCLEOTIDE SEQUENCE [LARGE SCALE GENOMIC DNA]</scope>
    <source>
        <strain evidence="7">WTNN_2</strain>
        <tissue evidence="7">Leaf</tissue>
    </source>
</reference>
<evidence type="ECO:0000259" key="6">
    <source>
        <dbReference type="SMART" id="SM00385"/>
    </source>
</evidence>
<dbReference type="CDD" id="cd20544">
    <property type="entry name" value="CYCLIN_AtCycD-like_rpt2"/>
    <property type="match status" value="1"/>
</dbReference>
<dbReference type="SUPFAM" id="SSF47954">
    <property type="entry name" value="Cyclin-like"/>
    <property type="match status" value="1"/>
</dbReference>
<evidence type="ECO:0000313" key="7">
    <source>
        <dbReference type="EMBL" id="KAL3813114.1"/>
    </source>
</evidence>
<feature type="domain" description="Cyclin-like" evidence="6">
    <location>
        <begin position="74"/>
        <end position="160"/>
    </location>
</feature>
<feature type="region of interest" description="Disordered" evidence="5">
    <location>
        <begin position="1"/>
        <end position="25"/>
    </location>
</feature>
<dbReference type="Pfam" id="PF00134">
    <property type="entry name" value="Cyclin_N"/>
    <property type="match status" value="1"/>
</dbReference>
<dbReference type="SMART" id="SM00385">
    <property type="entry name" value="CYCLIN"/>
    <property type="match status" value="1"/>
</dbReference>
<organism evidence="7 8">
    <name type="scientific">Penstemon smallii</name>
    <dbReference type="NCBI Taxonomy" id="265156"/>
    <lineage>
        <taxon>Eukaryota</taxon>
        <taxon>Viridiplantae</taxon>
        <taxon>Streptophyta</taxon>
        <taxon>Embryophyta</taxon>
        <taxon>Tracheophyta</taxon>
        <taxon>Spermatophyta</taxon>
        <taxon>Magnoliopsida</taxon>
        <taxon>eudicotyledons</taxon>
        <taxon>Gunneridae</taxon>
        <taxon>Pentapetalae</taxon>
        <taxon>asterids</taxon>
        <taxon>lamiids</taxon>
        <taxon>Lamiales</taxon>
        <taxon>Plantaginaceae</taxon>
        <taxon>Cheloneae</taxon>
        <taxon>Penstemon</taxon>
    </lineage>
</organism>
<keyword evidence="8" id="KW-1185">Reference proteome</keyword>
<accession>A0ABD3RJD3</accession>
<evidence type="ECO:0000313" key="8">
    <source>
        <dbReference type="Proteomes" id="UP001634393"/>
    </source>
</evidence>
<evidence type="ECO:0000256" key="5">
    <source>
        <dbReference type="SAM" id="MobiDB-lite"/>
    </source>
</evidence>
<dbReference type="PROSITE" id="PS00292">
    <property type="entry name" value="CYCLINS"/>
    <property type="match status" value="1"/>
</dbReference>
<evidence type="ECO:0000256" key="3">
    <source>
        <dbReference type="ARBA" id="ARBA00023306"/>
    </source>
</evidence>
<keyword evidence="3" id="KW-0131">Cell cycle</keyword>
<dbReference type="InterPro" id="IPR006671">
    <property type="entry name" value="Cyclin_N"/>
</dbReference>
<dbReference type="InterPro" id="IPR036915">
    <property type="entry name" value="Cyclin-like_sf"/>
</dbReference>
<gene>
    <name evidence="7" type="ORF">ACJIZ3_014382</name>
</gene>
<evidence type="ECO:0000256" key="2">
    <source>
        <dbReference type="ARBA" id="ARBA00023127"/>
    </source>
</evidence>
<dbReference type="PANTHER" id="PTHR10177">
    <property type="entry name" value="CYCLINS"/>
    <property type="match status" value="1"/>
</dbReference>
<keyword evidence="1" id="KW-0132">Cell division</keyword>
<dbReference type="InterPro" id="IPR039361">
    <property type="entry name" value="Cyclin"/>
</dbReference>
<dbReference type="AlphaFoldDB" id="A0ABD3RJD3"/>
<dbReference type="InterPro" id="IPR048258">
    <property type="entry name" value="Cyclins_cyclin-box"/>
</dbReference>
<sequence length="279" mass="32717">MDSETQSPNLMCKEDESNNNKKNENFKFCSISDPNSEYVEMLMEKETDSPSNENKSVSKNDGSWLKRTRLDVIKWILDTRARFGFHFRTAYLSLIYFDRYFSRKPINDGELWLVQIISVACLSLATKMEESQVPKLSEYHVNGCEFEGYLVQRTELLVLKTLEWKMSWITPSDFLNYFINKFYGEVRHKELVYRANVLIFALMEENYVVDQWPSFISAAAVLAAYNRQLTKKQLEIKLNAISSWGVLDKEHTSICYNLFQSMVKKKLKFKTPKYVISNS</sequence>
<name>A0ABD3RJD3_9LAMI</name>
<feature type="compositionally biased region" description="Basic and acidic residues" evidence="5">
    <location>
        <begin position="12"/>
        <end position="25"/>
    </location>
</feature>
<comment type="caution">
    <text evidence="7">The sequence shown here is derived from an EMBL/GenBank/DDBJ whole genome shotgun (WGS) entry which is preliminary data.</text>
</comment>
<dbReference type="InterPro" id="IPR013763">
    <property type="entry name" value="Cyclin-like_dom"/>
</dbReference>
<evidence type="ECO:0000256" key="1">
    <source>
        <dbReference type="ARBA" id="ARBA00022618"/>
    </source>
</evidence>
<dbReference type="GO" id="GO:0051301">
    <property type="term" value="P:cell division"/>
    <property type="evidence" value="ECO:0007669"/>
    <property type="project" value="UniProtKB-KW"/>
</dbReference>
<dbReference type="EMBL" id="JBJXBP010000008">
    <property type="protein sequence ID" value="KAL3813114.1"/>
    <property type="molecule type" value="Genomic_DNA"/>
</dbReference>